<dbReference type="OrthoDB" id="8537427at2"/>
<dbReference type="SUPFAM" id="SSF52833">
    <property type="entry name" value="Thioredoxin-like"/>
    <property type="match status" value="1"/>
</dbReference>
<evidence type="ECO:0000313" key="1">
    <source>
        <dbReference type="EMBL" id="SUI64963.1"/>
    </source>
</evidence>
<name>A0A1N7B1L2_9GAMM</name>
<dbReference type="Gene3D" id="3.40.30.10">
    <property type="entry name" value="Glutaredoxin"/>
    <property type="match status" value="1"/>
</dbReference>
<sequence length="84" mass="9493">MPELTQTELDNRPYLLYHTDGCHLCELAAALLDAADINYHAIDICDDAYLAQRYGVSIPVLKAWNDNELHWPFNAAQLQEFTGA</sequence>
<proteinExistence type="predicted"/>
<dbReference type="Proteomes" id="UP000255061">
    <property type="component" value="Unassembled WGS sequence"/>
</dbReference>
<gene>
    <name evidence="1" type="ORF">NCTC10736_00804</name>
</gene>
<protein>
    <submittedName>
        <fullName evidence="1">Glutaredoxin-like domain (DUF836)</fullName>
    </submittedName>
</protein>
<dbReference type="STRING" id="365591.SAMN05421840_1264"/>
<dbReference type="RefSeq" id="WP_076502271.1">
    <property type="nucleotide sequence ID" value="NZ_FTNN01000026.1"/>
</dbReference>
<accession>A0A379ZMJ3</accession>
<organism evidence="1 2">
    <name type="scientific">Shewanella morhuae</name>
    <dbReference type="NCBI Taxonomy" id="365591"/>
    <lineage>
        <taxon>Bacteria</taxon>
        <taxon>Pseudomonadati</taxon>
        <taxon>Pseudomonadota</taxon>
        <taxon>Gammaproteobacteria</taxon>
        <taxon>Alteromonadales</taxon>
        <taxon>Shewanellaceae</taxon>
        <taxon>Shewanella</taxon>
    </lineage>
</organism>
<accession>A0A1N7B1L2</accession>
<dbReference type="InterPro" id="IPR036249">
    <property type="entry name" value="Thioredoxin-like_sf"/>
</dbReference>
<evidence type="ECO:0000313" key="2">
    <source>
        <dbReference type="Proteomes" id="UP000255061"/>
    </source>
</evidence>
<dbReference type="EMBL" id="UGYV01000001">
    <property type="protein sequence ID" value="SUI64963.1"/>
    <property type="molecule type" value="Genomic_DNA"/>
</dbReference>
<dbReference type="Pfam" id="PF05768">
    <property type="entry name" value="Glrx-like"/>
    <property type="match status" value="1"/>
</dbReference>
<reference evidence="1 2" key="1">
    <citation type="submission" date="2018-06" db="EMBL/GenBank/DDBJ databases">
        <authorList>
            <consortium name="Pathogen Informatics"/>
            <person name="Doyle S."/>
        </authorList>
    </citation>
    <scope>NUCLEOTIDE SEQUENCE [LARGE SCALE GENOMIC DNA]</scope>
    <source>
        <strain evidence="1 2">NCTC10736</strain>
    </source>
</reference>
<dbReference type="InterPro" id="IPR008554">
    <property type="entry name" value="Glutaredoxin-like"/>
</dbReference>
<dbReference type="AlphaFoldDB" id="A0A1N7B1L2"/>